<evidence type="ECO:0000313" key="15">
    <source>
        <dbReference type="Proteomes" id="UP000273154"/>
    </source>
</evidence>
<evidence type="ECO:0000256" key="8">
    <source>
        <dbReference type="ARBA" id="ARBA00022490"/>
    </source>
</evidence>
<dbReference type="GO" id="GO:0006168">
    <property type="term" value="P:adenine salvage"/>
    <property type="evidence" value="ECO:0007669"/>
    <property type="project" value="InterPro"/>
</dbReference>
<dbReference type="UniPathway" id="UPA00588">
    <property type="reaction ID" value="UER00646"/>
</dbReference>
<feature type="domain" description="Phosphoribosyltransferase" evidence="13">
    <location>
        <begin position="55"/>
        <end position="152"/>
    </location>
</feature>
<proteinExistence type="inferred from homology"/>
<dbReference type="PANTHER" id="PTHR32315">
    <property type="entry name" value="ADENINE PHOSPHORIBOSYLTRANSFERASE"/>
    <property type="match status" value="1"/>
</dbReference>
<keyword evidence="8 12" id="KW-0963">Cytoplasm</keyword>
<keyword evidence="9 12" id="KW-0328">Glycosyltransferase</keyword>
<keyword evidence="10 12" id="KW-0808">Transferase</keyword>
<dbReference type="EMBL" id="AP019367">
    <property type="protein sequence ID" value="BBH50199.1"/>
    <property type="molecule type" value="Genomic_DNA"/>
</dbReference>
<dbReference type="AlphaFoldDB" id="A0A3G9K878"/>
<comment type="function">
    <text evidence="2 12">Catalyzes a salvage reaction resulting in the formation of AMP, that is energically less costly than de novo synthesis.</text>
</comment>
<evidence type="ECO:0000256" key="4">
    <source>
        <dbReference type="ARBA" id="ARBA00004659"/>
    </source>
</evidence>
<evidence type="ECO:0000256" key="5">
    <source>
        <dbReference type="ARBA" id="ARBA00008391"/>
    </source>
</evidence>
<dbReference type="Gene3D" id="3.40.50.2020">
    <property type="match status" value="1"/>
</dbReference>
<dbReference type="Proteomes" id="UP000273154">
    <property type="component" value="Chromosome"/>
</dbReference>
<evidence type="ECO:0000256" key="11">
    <source>
        <dbReference type="ARBA" id="ARBA00022726"/>
    </source>
</evidence>
<dbReference type="InterPro" id="IPR000836">
    <property type="entry name" value="PRTase_dom"/>
</dbReference>
<gene>
    <name evidence="12 14" type="primary">apt</name>
    <name evidence="14" type="ORF">Pcatena_07860</name>
</gene>
<evidence type="ECO:0000256" key="3">
    <source>
        <dbReference type="ARBA" id="ARBA00004496"/>
    </source>
</evidence>
<dbReference type="GO" id="GO:0006166">
    <property type="term" value="P:purine ribonucleoside salvage"/>
    <property type="evidence" value="ECO:0007669"/>
    <property type="project" value="UniProtKB-UniRule"/>
</dbReference>
<dbReference type="InterPro" id="IPR029057">
    <property type="entry name" value="PRTase-like"/>
</dbReference>
<evidence type="ECO:0000256" key="2">
    <source>
        <dbReference type="ARBA" id="ARBA00003968"/>
    </source>
</evidence>
<dbReference type="GO" id="GO:0003999">
    <property type="term" value="F:adenine phosphoribosyltransferase activity"/>
    <property type="evidence" value="ECO:0007669"/>
    <property type="project" value="UniProtKB-UniRule"/>
</dbReference>
<dbReference type="CDD" id="cd06223">
    <property type="entry name" value="PRTases_typeI"/>
    <property type="match status" value="1"/>
</dbReference>
<dbReference type="FunFam" id="3.40.50.2020:FF:000004">
    <property type="entry name" value="Adenine phosphoribosyltransferase"/>
    <property type="match status" value="1"/>
</dbReference>
<dbReference type="EC" id="2.4.2.7" evidence="7 12"/>
<dbReference type="NCBIfam" id="TIGR01090">
    <property type="entry name" value="apt"/>
    <property type="match status" value="1"/>
</dbReference>
<accession>A0A3G9K878</accession>
<protein>
    <recommendedName>
        <fullName evidence="7 12">Adenine phosphoribosyltransferase</fullName>
        <shortName evidence="12">APRT</shortName>
        <ecNumber evidence="7 12">2.4.2.7</ecNumber>
    </recommendedName>
</protein>
<dbReference type="NCBIfam" id="NF002636">
    <property type="entry name" value="PRK02304.1-5"/>
    <property type="match status" value="1"/>
</dbReference>
<reference evidence="15" key="1">
    <citation type="submission" date="2018-11" db="EMBL/GenBank/DDBJ databases">
        <title>Comparative genomics of Parolsenella catena and Libanicoccus massiliensis: Reclassification of Libanicoccus massiliensis as Parolsenella massiliensis comb. nov.</title>
        <authorList>
            <person name="Sakamoto M."/>
            <person name="Ikeyama N."/>
            <person name="Murakami T."/>
            <person name="Mori H."/>
            <person name="Yuki M."/>
            <person name="Ohkuma M."/>
        </authorList>
    </citation>
    <scope>NUCLEOTIDE SEQUENCE [LARGE SCALE GENOMIC DNA]</scope>
    <source>
        <strain evidence="15">JCM 31932</strain>
    </source>
</reference>
<dbReference type="GO" id="GO:0044209">
    <property type="term" value="P:AMP salvage"/>
    <property type="evidence" value="ECO:0007669"/>
    <property type="project" value="UniProtKB-UniRule"/>
</dbReference>
<keyword evidence="11 12" id="KW-0660">Purine salvage</keyword>
<evidence type="ECO:0000256" key="6">
    <source>
        <dbReference type="ARBA" id="ARBA00011738"/>
    </source>
</evidence>
<dbReference type="Pfam" id="PF00156">
    <property type="entry name" value="Pribosyltran"/>
    <property type="match status" value="1"/>
</dbReference>
<keyword evidence="15" id="KW-1185">Reference proteome</keyword>
<evidence type="ECO:0000313" key="14">
    <source>
        <dbReference type="EMBL" id="BBH50199.1"/>
    </source>
</evidence>
<evidence type="ECO:0000256" key="9">
    <source>
        <dbReference type="ARBA" id="ARBA00022676"/>
    </source>
</evidence>
<comment type="pathway">
    <text evidence="4 12">Purine metabolism; AMP biosynthesis via salvage pathway; AMP from adenine: step 1/1.</text>
</comment>
<evidence type="ECO:0000256" key="1">
    <source>
        <dbReference type="ARBA" id="ARBA00000868"/>
    </source>
</evidence>
<dbReference type="HAMAP" id="MF_00004">
    <property type="entry name" value="Aden_phosphoribosyltr"/>
    <property type="match status" value="1"/>
</dbReference>
<sequence length="182" mass="19782">MDVANETPFPYENLVVDIPDYPEPGVVFKDITPLIADERGFSACVDAMTQHFLGKGVTKVVGSEARGFLIGTPVAYRLGAGFVPARKPGKLPREVYTQSYALEYGTDELQIHKDALSPDDRVIIVDDLVATAGTALATAKLVEQSGAKILGFSFILELAFLNPREAIGKEYSQEVYSLIKVD</sequence>
<dbReference type="PANTHER" id="PTHR32315:SF3">
    <property type="entry name" value="ADENINE PHOSPHORIBOSYLTRANSFERASE"/>
    <property type="match status" value="1"/>
</dbReference>
<dbReference type="OrthoDB" id="9803963at2"/>
<name>A0A3G9K878_9ACTN</name>
<dbReference type="InterPro" id="IPR050054">
    <property type="entry name" value="UPRTase/APRTase"/>
</dbReference>
<dbReference type="KEGG" id="pcat:Pcatena_07860"/>
<comment type="catalytic activity">
    <reaction evidence="1 12">
        <text>AMP + diphosphate = 5-phospho-alpha-D-ribose 1-diphosphate + adenine</text>
        <dbReference type="Rhea" id="RHEA:16609"/>
        <dbReference type="ChEBI" id="CHEBI:16708"/>
        <dbReference type="ChEBI" id="CHEBI:33019"/>
        <dbReference type="ChEBI" id="CHEBI:58017"/>
        <dbReference type="ChEBI" id="CHEBI:456215"/>
        <dbReference type="EC" id="2.4.2.7"/>
    </reaction>
</comment>
<organism evidence="14 15">
    <name type="scientific">Parolsenella catena</name>
    <dbReference type="NCBI Taxonomy" id="2003188"/>
    <lineage>
        <taxon>Bacteria</taxon>
        <taxon>Bacillati</taxon>
        <taxon>Actinomycetota</taxon>
        <taxon>Coriobacteriia</taxon>
        <taxon>Coriobacteriales</taxon>
        <taxon>Atopobiaceae</taxon>
        <taxon>Parolsenella</taxon>
    </lineage>
</organism>
<dbReference type="InterPro" id="IPR005764">
    <property type="entry name" value="Ade_phspho_trans"/>
</dbReference>
<evidence type="ECO:0000256" key="12">
    <source>
        <dbReference type="HAMAP-Rule" id="MF_00004"/>
    </source>
</evidence>
<dbReference type="GO" id="GO:0016208">
    <property type="term" value="F:AMP binding"/>
    <property type="evidence" value="ECO:0007669"/>
    <property type="project" value="TreeGrafter"/>
</dbReference>
<comment type="subcellular location">
    <subcellularLocation>
        <location evidence="3 12">Cytoplasm</location>
    </subcellularLocation>
</comment>
<comment type="similarity">
    <text evidence="5 12">Belongs to the purine/pyrimidine phosphoribosyltransferase family.</text>
</comment>
<dbReference type="GeneID" id="88848912"/>
<comment type="subunit">
    <text evidence="6 12">Homodimer.</text>
</comment>
<evidence type="ECO:0000259" key="13">
    <source>
        <dbReference type="Pfam" id="PF00156"/>
    </source>
</evidence>
<dbReference type="NCBIfam" id="NF002634">
    <property type="entry name" value="PRK02304.1-3"/>
    <property type="match status" value="1"/>
</dbReference>
<evidence type="ECO:0000256" key="7">
    <source>
        <dbReference type="ARBA" id="ARBA00011893"/>
    </source>
</evidence>
<dbReference type="GO" id="GO:0002055">
    <property type="term" value="F:adenine binding"/>
    <property type="evidence" value="ECO:0007669"/>
    <property type="project" value="TreeGrafter"/>
</dbReference>
<dbReference type="SUPFAM" id="SSF53271">
    <property type="entry name" value="PRTase-like"/>
    <property type="match status" value="1"/>
</dbReference>
<dbReference type="RefSeq" id="WP_126421819.1">
    <property type="nucleotide sequence ID" value="NZ_AP019367.1"/>
</dbReference>
<evidence type="ECO:0000256" key="10">
    <source>
        <dbReference type="ARBA" id="ARBA00022679"/>
    </source>
</evidence>
<dbReference type="GO" id="GO:0005737">
    <property type="term" value="C:cytoplasm"/>
    <property type="evidence" value="ECO:0007669"/>
    <property type="project" value="UniProtKB-SubCell"/>
</dbReference>